<feature type="domain" description="RNA binding protein She2" evidence="9">
    <location>
        <begin position="39"/>
        <end position="88"/>
    </location>
</feature>
<evidence type="ECO:0000256" key="3">
    <source>
        <dbReference type="ARBA" id="ARBA00005611"/>
    </source>
</evidence>
<dbReference type="OrthoDB" id="4041888at2759"/>
<keyword evidence="7" id="KW-0539">Nucleus</keyword>
<dbReference type="Gene3D" id="1.20.200.20">
    <property type="entry name" value="She2 domain"/>
    <property type="match status" value="2"/>
</dbReference>
<evidence type="ECO:0000256" key="4">
    <source>
        <dbReference type="ARBA" id="ARBA00022448"/>
    </source>
</evidence>
<dbReference type="EMBL" id="FQNF01000052">
    <property type="protein sequence ID" value="SGZ40505.1"/>
    <property type="molecule type" value="Genomic_DNA"/>
</dbReference>
<sequence>MRARQIPYDEAIKEMFTKTRGLAPRDHIIDLETYEAISEVLMCHCIYISTYIQLLNKYINFIKRASALKNERNLMIKFVKKLRFLNNYYYFKELICIPKGLQYSQFTLLNTHFAELAHDIPELQTQKDAIAEEISSLLAKGNRAADETVGNCLTRIISQNCKLLEIIELTNFMVNSSLKQEILSKTLNEKLVLTKEFIDSMSHVYCIFVKFNQWMVECLNLNRVHGNLDIELLELVLKNELNQNINIQVSEEDDLLLQGVDQCKTLKDFNSLAWEWCEVVRNLLRDFDTKIESVLNNESSNSKDNHASGHIQNDERDVLERSQRSVSLSSSTEELENHKPLNIPKRNVSNKRSMSNKRHSSINNKNTSRNSSFY</sequence>
<evidence type="ECO:0000256" key="7">
    <source>
        <dbReference type="ARBA" id="ARBA00023242"/>
    </source>
</evidence>
<proteinExistence type="inferred from homology"/>
<reference evidence="11" key="1">
    <citation type="submission" date="2016-11" db="EMBL/GenBank/DDBJ databases">
        <authorList>
            <person name="Guldener U."/>
        </authorList>
    </citation>
    <scope>NUCLEOTIDE SEQUENCE [LARGE SCALE GENOMIC DNA]</scope>
</reference>
<dbReference type="GO" id="GO:0003723">
    <property type="term" value="F:RNA binding"/>
    <property type="evidence" value="ECO:0007669"/>
    <property type="project" value="UniProtKB-KW"/>
</dbReference>
<dbReference type="GO" id="GO:0005634">
    <property type="term" value="C:nucleus"/>
    <property type="evidence" value="ECO:0007669"/>
    <property type="project" value="UniProtKB-SubCell"/>
</dbReference>
<evidence type="ECO:0000256" key="5">
    <source>
        <dbReference type="ARBA" id="ARBA00022490"/>
    </source>
</evidence>
<evidence type="ECO:0000256" key="1">
    <source>
        <dbReference type="ARBA" id="ARBA00004123"/>
    </source>
</evidence>
<dbReference type="Proteomes" id="UP000183365">
    <property type="component" value="Unassembled WGS sequence"/>
</dbReference>
<organism evidence="10 11">
    <name type="scientific">Hanseniaspora guilliermondii</name>
    <dbReference type="NCBI Taxonomy" id="56406"/>
    <lineage>
        <taxon>Eukaryota</taxon>
        <taxon>Fungi</taxon>
        <taxon>Dikarya</taxon>
        <taxon>Ascomycota</taxon>
        <taxon>Saccharomycotina</taxon>
        <taxon>Saccharomycetes</taxon>
        <taxon>Saccharomycodales</taxon>
        <taxon>Saccharomycodaceae</taxon>
        <taxon>Hanseniaspora</taxon>
    </lineage>
</organism>
<dbReference type="GO" id="GO:0005737">
    <property type="term" value="C:cytoplasm"/>
    <property type="evidence" value="ECO:0007669"/>
    <property type="project" value="UniProtKB-SubCell"/>
</dbReference>
<feature type="domain" description="RNA binding protein She2" evidence="9">
    <location>
        <begin position="143"/>
        <end position="282"/>
    </location>
</feature>
<keyword evidence="5" id="KW-0963">Cytoplasm</keyword>
<keyword evidence="11" id="KW-1185">Reference proteome</keyword>
<evidence type="ECO:0000256" key="2">
    <source>
        <dbReference type="ARBA" id="ARBA00004496"/>
    </source>
</evidence>
<keyword evidence="6" id="KW-0694">RNA-binding</keyword>
<comment type="subcellular location">
    <subcellularLocation>
        <location evidence="2">Cytoplasm</location>
    </subcellularLocation>
    <subcellularLocation>
        <location evidence="1">Nucleus</location>
    </subcellularLocation>
</comment>
<dbReference type="VEuPathDB" id="FungiDB:HGUI_02705"/>
<feature type="region of interest" description="Disordered" evidence="8">
    <location>
        <begin position="297"/>
        <end position="374"/>
    </location>
</feature>
<dbReference type="Pfam" id="PF11435">
    <property type="entry name" value="She2p"/>
    <property type="match status" value="2"/>
</dbReference>
<dbReference type="InterPro" id="IPR024261">
    <property type="entry name" value="RNA-bd_She2"/>
</dbReference>
<evidence type="ECO:0000256" key="6">
    <source>
        <dbReference type="ARBA" id="ARBA00022884"/>
    </source>
</evidence>
<accession>A0A1L0CPW6</accession>
<dbReference type="SUPFAM" id="SSF116942">
    <property type="entry name" value="RNA-binding protein She2p"/>
    <property type="match status" value="1"/>
</dbReference>
<dbReference type="InterPro" id="IPR036827">
    <property type="entry name" value="She2_dom_sf"/>
</dbReference>
<name>A0A1L0CPW6_9ASCO</name>
<comment type="similarity">
    <text evidence="3">Belongs to the SHE2 family.</text>
</comment>
<evidence type="ECO:0000313" key="11">
    <source>
        <dbReference type="Proteomes" id="UP000183365"/>
    </source>
</evidence>
<evidence type="ECO:0000313" key="10">
    <source>
        <dbReference type="EMBL" id="SGZ40505.1"/>
    </source>
</evidence>
<gene>
    <name evidence="10" type="ORF">HGUI_02705</name>
</gene>
<feature type="compositionally biased region" description="Polar residues" evidence="8">
    <location>
        <begin position="361"/>
        <end position="374"/>
    </location>
</feature>
<evidence type="ECO:0000259" key="9">
    <source>
        <dbReference type="Pfam" id="PF11435"/>
    </source>
</evidence>
<feature type="compositionally biased region" description="Basic and acidic residues" evidence="8">
    <location>
        <begin position="301"/>
        <end position="323"/>
    </location>
</feature>
<protein>
    <recommendedName>
        <fullName evidence="9">RNA binding protein She2 domain-containing protein</fullName>
    </recommendedName>
</protein>
<keyword evidence="4" id="KW-0813">Transport</keyword>
<evidence type="ECO:0000256" key="8">
    <source>
        <dbReference type="SAM" id="MobiDB-lite"/>
    </source>
</evidence>
<dbReference type="AlphaFoldDB" id="A0A1L0CPW6"/>